<sequence length="349" mass="37944">PSYNGNNFSHLELYTDPTGRELVLVAQKKRFDKIESRPQPVIPDSTWPGMPNCHLAPMDNYIRAVDIVNGSMLAFLHELPQRQLRQRPAHSLGRLLLVNTTAVAEVLSESVDGLLCRNPESDIFLTVSDRSLGRGGSVPDALYLTMPFCASRRDKIEATLAIVDPQTLRKFAVLGGIQFFPSRDRTGAGCGTLKGRDEVDCVGRAAAVAPAGRHLARHLNISSTSDTEVLFLTSSHNNRSGVCAVRMLQVDQLLDLILDDCRQGRPQALYGPTYLRDELPCSQVNGASGSGGASSSARGIWAGIVSANPDRVIRAPFMAKFPSLADEVTAVFGGYKTWRSADLLWTLLG</sequence>
<keyword evidence="1" id="KW-1185">Reference proteome</keyword>
<dbReference type="InterPro" id="IPR015943">
    <property type="entry name" value="WD40/YVTN_repeat-like_dom_sf"/>
</dbReference>
<evidence type="ECO:0000313" key="1">
    <source>
        <dbReference type="Proteomes" id="UP000095280"/>
    </source>
</evidence>
<proteinExistence type="predicted"/>
<protein>
    <submittedName>
        <fullName evidence="2">5_nucleotid_C domain-containing protein</fullName>
    </submittedName>
</protein>
<name>A0A1I8JNU7_9PLAT</name>
<dbReference type="WBParaSite" id="snap_masked-unitig_26378-processed-gene-0.1-mRNA-1">
    <property type="protein sequence ID" value="snap_masked-unitig_26378-processed-gene-0.1-mRNA-1"/>
    <property type="gene ID" value="snap_masked-unitig_26378-processed-gene-0.1"/>
</dbReference>
<reference evidence="2" key="1">
    <citation type="submission" date="2016-11" db="UniProtKB">
        <authorList>
            <consortium name="WormBaseParasite"/>
        </authorList>
    </citation>
    <scope>IDENTIFICATION</scope>
</reference>
<dbReference type="Proteomes" id="UP000095280">
    <property type="component" value="Unplaced"/>
</dbReference>
<accession>A0A1I8JNU7</accession>
<dbReference type="AlphaFoldDB" id="A0A1I8JNU7"/>
<dbReference type="SUPFAM" id="SSF101912">
    <property type="entry name" value="Sema domain"/>
    <property type="match status" value="1"/>
</dbReference>
<organism evidence="1 2">
    <name type="scientific">Macrostomum lignano</name>
    <dbReference type="NCBI Taxonomy" id="282301"/>
    <lineage>
        <taxon>Eukaryota</taxon>
        <taxon>Metazoa</taxon>
        <taxon>Spiralia</taxon>
        <taxon>Lophotrochozoa</taxon>
        <taxon>Platyhelminthes</taxon>
        <taxon>Rhabditophora</taxon>
        <taxon>Macrostomorpha</taxon>
        <taxon>Macrostomida</taxon>
        <taxon>Macrostomidae</taxon>
        <taxon>Macrostomum</taxon>
    </lineage>
</organism>
<evidence type="ECO:0000313" key="2">
    <source>
        <dbReference type="WBParaSite" id="snap_masked-unitig_26378-processed-gene-0.1-mRNA-1"/>
    </source>
</evidence>
<dbReference type="InterPro" id="IPR036352">
    <property type="entry name" value="Semap_dom_sf"/>
</dbReference>
<dbReference type="Gene3D" id="2.130.10.10">
    <property type="entry name" value="YVTN repeat-like/Quinoprotein amine dehydrogenase"/>
    <property type="match status" value="1"/>
</dbReference>